<dbReference type="GO" id="GO:0032259">
    <property type="term" value="P:methylation"/>
    <property type="evidence" value="ECO:0007669"/>
    <property type="project" value="UniProtKB-KW"/>
</dbReference>
<dbReference type="GO" id="GO:0006364">
    <property type="term" value="P:rRNA processing"/>
    <property type="evidence" value="ECO:0007669"/>
    <property type="project" value="UniProtKB-UniRule"/>
</dbReference>
<dbReference type="InterPro" id="IPR007823">
    <property type="entry name" value="RRP8"/>
</dbReference>
<keyword evidence="12 13" id="KW-0539">Nucleus</keyword>
<evidence type="ECO:0000256" key="2">
    <source>
        <dbReference type="ARBA" id="ARBA00006301"/>
    </source>
</evidence>
<dbReference type="GO" id="GO:0005730">
    <property type="term" value="C:nucleolus"/>
    <property type="evidence" value="ECO:0007669"/>
    <property type="project" value="UniProtKB-SubCell"/>
</dbReference>
<organism evidence="14 15">
    <name type="scientific">Romanomermis culicivorax</name>
    <name type="common">Nematode worm</name>
    <dbReference type="NCBI Taxonomy" id="13658"/>
    <lineage>
        <taxon>Eukaryota</taxon>
        <taxon>Metazoa</taxon>
        <taxon>Ecdysozoa</taxon>
        <taxon>Nematoda</taxon>
        <taxon>Enoplea</taxon>
        <taxon>Dorylaimia</taxon>
        <taxon>Mermithida</taxon>
        <taxon>Mermithoidea</taxon>
        <taxon>Mermithidae</taxon>
        <taxon>Romanomermis</taxon>
    </lineage>
</organism>
<keyword evidence="14" id="KW-1185">Reference proteome</keyword>
<evidence type="ECO:0000256" key="10">
    <source>
        <dbReference type="ARBA" id="ARBA00023015"/>
    </source>
</evidence>
<keyword evidence="7 13" id="KW-0808">Transferase</keyword>
<dbReference type="PANTHER" id="PTHR12787">
    <property type="entry name" value="RIBOSOMAL RNA-PROCESSING PROTEIN 8"/>
    <property type="match status" value="1"/>
</dbReference>
<sequence>KTQKIFKGVRTGKKKICQPLSSYGECSQLSLIDKMNEKLKGARFRFINETLYTKTGEESFKIFRDNPETFHVYHEGYEMQKKNWPVDPLDVIIAQLTKLPKFWIIADIGCGSARLSQSVPQVVHSFDLVAANENVTACDMADVPLEDESVDVAVYCLSLMGTNLRDYIVEANRILKPKGILKIAEIFSRLPSVRIFKRCLDKLGFAFTSKEPVGDDNYFILLTFEKASKPKNKMLPELVLKPCLYKKR</sequence>
<dbReference type="GO" id="GO:0042149">
    <property type="term" value="P:cellular response to glucose starvation"/>
    <property type="evidence" value="ECO:0007669"/>
    <property type="project" value="TreeGrafter"/>
</dbReference>
<keyword evidence="9" id="KW-0156">Chromatin regulator</keyword>
<dbReference type="GO" id="GO:0005677">
    <property type="term" value="C:chromatin silencing complex"/>
    <property type="evidence" value="ECO:0007669"/>
    <property type="project" value="TreeGrafter"/>
</dbReference>
<dbReference type="Gene3D" id="3.40.50.150">
    <property type="entry name" value="Vaccinia Virus protein VP39"/>
    <property type="match status" value="1"/>
</dbReference>
<keyword evidence="10" id="KW-0805">Transcription regulation</keyword>
<evidence type="ECO:0000256" key="4">
    <source>
        <dbReference type="ARBA" id="ARBA00022491"/>
    </source>
</evidence>
<evidence type="ECO:0000256" key="5">
    <source>
        <dbReference type="ARBA" id="ARBA00022552"/>
    </source>
</evidence>
<evidence type="ECO:0000256" key="6">
    <source>
        <dbReference type="ARBA" id="ARBA00022603"/>
    </source>
</evidence>
<keyword evidence="6 13" id="KW-0489">Methyltransferase</keyword>
<evidence type="ECO:0000256" key="8">
    <source>
        <dbReference type="ARBA" id="ARBA00022691"/>
    </source>
</evidence>
<reference evidence="15" key="1">
    <citation type="submission" date="2022-11" db="UniProtKB">
        <authorList>
            <consortium name="WormBaseParasite"/>
        </authorList>
    </citation>
    <scope>IDENTIFICATION</scope>
</reference>
<proteinExistence type="inferred from homology"/>
<dbReference type="InterPro" id="IPR029063">
    <property type="entry name" value="SAM-dependent_MTases_sf"/>
</dbReference>
<comment type="subcellular location">
    <subcellularLocation>
        <location evidence="1 13">Nucleus</location>
        <location evidence="1 13">Nucleolus</location>
    </subcellularLocation>
</comment>
<comment type="function">
    <text evidence="13">Probable methyltransferase required to silence rDNA.</text>
</comment>
<evidence type="ECO:0000256" key="12">
    <source>
        <dbReference type="ARBA" id="ARBA00023242"/>
    </source>
</evidence>
<dbReference type="GO" id="GO:0033553">
    <property type="term" value="C:rDNA heterochromatin"/>
    <property type="evidence" value="ECO:0007669"/>
    <property type="project" value="TreeGrafter"/>
</dbReference>
<keyword evidence="11" id="KW-0804">Transcription</keyword>
<evidence type="ECO:0000313" key="15">
    <source>
        <dbReference type="WBParaSite" id="nRc.2.0.1.t14505-RA"/>
    </source>
</evidence>
<dbReference type="FunFam" id="1.10.10.2150:FF:000001">
    <property type="entry name" value="Ribosomal RNA-processing protein 8"/>
    <property type="match status" value="1"/>
</dbReference>
<evidence type="ECO:0000313" key="14">
    <source>
        <dbReference type="Proteomes" id="UP000887565"/>
    </source>
</evidence>
<dbReference type="PANTHER" id="PTHR12787:SF0">
    <property type="entry name" value="RIBOSOMAL RNA-PROCESSING PROTEIN 8"/>
    <property type="match status" value="1"/>
</dbReference>
<keyword evidence="4" id="KW-0678">Repressor</keyword>
<dbReference type="Gene3D" id="1.10.10.2150">
    <property type="entry name" value="Ribosomal RNA-processing protein 8, N-terminal domain"/>
    <property type="match status" value="1"/>
</dbReference>
<name>A0A915IL12_ROMCU</name>
<evidence type="ECO:0000256" key="9">
    <source>
        <dbReference type="ARBA" id="ARBA00022853"/>
    </source>
</evidence>
<evidence type="ECO:0000256" key="11">
    <source>
        <dbReference type="ARBA" id="ARBA00023163"/>
    </source>
</evidence>
<dbReference type="InterPro" id="IPR042036">
    <property type="entry name" value="RRP8_N"/>
</dbReference>
<dbReference type="GO" id="GO:0008168">
    <property type="term" value="F:methyltransferase activity"/>
    <property type="evidence" value="ECO:0007669"/>
    <property type="project" value="UniProtKB-KW"/>
</dbReference>
<dbReference type="FunFam" id="3.40.50.150:FF:000068">
    <property type="entry name" value="Ribosomal RNA-processing protein 8"/>
    <property type="match status" value="1"/>
</dbReference>
<dbReference type="WBParaSite" id="nRc.2.0.1.t14505-RA">
    <property type="protein sequence ID" value="nRc.2.0.1.t14505-RA"/>
    <property type="gene ID" value="nRc.2.0.1.g14505"/>
</dbReference>
<dbReference type="Pfam" id="PF05148">
    <property type="entry name" value="Methyltransf_8"/>
    <property type="match status" value="1"/>
</dbReference>
<dbReference type="Proteomes" id="UP000887565">
    <property type="component" value="Unplaced"/>
</dbReference>
<dbReference type="AlphaFoldDB" id="A0A915IL12"/>
<evidence type="ECO:0000256" key="1">
    <source>
        <dbReference type="ARBA" id="ARBA00004604"/>
    </source>
</evidence>
<dbReference type="GO" id="GO:0046015">
    <property type="term" value="P:regulation of transcription by glucose"/>
    <property type="evidence" value="ECO:0007669"/>
    <property type="project" value="TreeGrafter"/>
</dbReference>
<dbReference type="SUPFAM" id="SSF53335">
    <property type="entry name" value="S-adenosyl-L-methionine-dependent methyltransferases"/>
    <property type="match status" value="1"/>
</dbReference>
<keyword evidence="8 13" id="KW-0949">S-adenosyl-L-methionine</keyword>
<accession>A0A915IL12</accession>
<keyword evidence="5 13" id="KW-0698">rRNA processing</keyword>
<dbReference type="GO" id="GO:0000183">
    <property type="term" value="P:rDNA heterochromatin formation"/>
    <property type="evidence" value="ECO:0007669"/>
    <property type="project" value="TreeGrafter"/>
</dbReference>
<evidence type="ECO:0000256" key="7">
    <source>
        <dbReference type="ARBA" id="ARBA00022679"/>
    </source>
</evidence>
<evidence type="ECO:0000256" key="3">
    <source>
        <dbReference type="ARBA" id="ARBA00020203"/>
    </source>
</evidence>
<evidence type="ECO:0000256" key="13">
    <source>
        <dbReference type="RuleBase" id="RU365074"/>
    </source>
</evidence>
<protein>
    <recommendedName>
        <fullName evidence="3 13">Ribosomal RNA-processing protein 8</fullName>
        <ecNumber evidence="13">2.1.1.-</ecNumber>
    </recommendedName>
</protein>
<dbReference type="OMA" id="KWPTNPL"/>
<dbReference type="EC" id="2.1.1.-" evidence="13"/>
<comment type="similarity">
    <text evidence="2 13">Belongs to the methyltransferase superfamily. RRP8 family.</text>
</comment>